<gene>
    <name evidence="1" type="ORF">scyTo_0006637</name>
</gene>
<name>A0A401PJ28_SCYTO</name>
<accession>A0A401PJ28</accession>
<reference evidence="1 2" key="1">
    <citation type="journal article" date="2018" name="Nat. Ecol. Evol.">
        <title>Shark genomes provide insights into elasmobranch evolution and the origin of vertebrates.</title>
        <authorList>
            <person name="Hara Y"/>
            <person name="Yamaguchi K"/>
            <person name="Onimaru K"/>
            <person name="Kadota M"/>
            <person name="Koyanagi M"/>
            <person name="Keeley SD"/>
            <person name="Tatsumi K"/>
            <person name="Tanaka K"/>
            <person name="Motone F"/>
            <person name="Kageyama Y"/>
            <person name="Nozu R"/>
            <person name="Adachi N"/>
            <person name="Nishimura O"/>
            <person name="Nakagawa R"/>
            <person name="Tanegashima C"/>
            <person name="Kiyatake I"/>
            <person name="Matsumoto R"/>
            <person name="Murakumo K"/>
            <person name="Nishida K"/>
            <person name="Terakita A"/>
            <person name="Kuratani S"/>
            <person name="Sato K"/>
            <person name="Hyodo S Kuraku.S."/>
        </authorList>
    </citation>
    <scope>NUCLEOTIDE SEQUENCE [LARGE SCALE GENOMIC DNA]</scope>
</reference>
<dbReference type="Proteomes" id="UP000288216">
    <property type="component" value="Unassembled WGS sequence"/>
</dbReference>
<organism evidence="1 2">
    <name type="scientific">Scyliorhinus torazame</name>
    <name type="common">Cloudy catshark</name>
    <name type="synonym">Catulus torazame</name>
    <dbReference type="NCBI Taxonomy" id="75743"/>
    <lineage>
        <taxon>Eukaryota</taxon>
        <taxon>Metazoa</taxon>
        <taxon>Chordata</taxon>
        <taxon>Craniata</taxon>
        <taxon>Vertebrata</taxon>
        <taxon>Chondrichthyes</taxon>
        <taxon>Elasmobranchii</taxon>
        <taxon>Galeomorphii</taxon>
        <taxon>Galeoidea</taxon>
        <taxon>Carcharhiniformes</taxon>
        <taxon>Scyliorhinidae</taxon>
        <taxon>Scyliorhinus</taxon>
    </lineage>
</organism>
<keyword evidence="2" id="KW-1185">Reference proteome</keyword>
<dbReference type="AlphaFoldDB" id="A0A401PJ28"/>
<comment type="caution">
    <text evidence="1">The sequence shown here is derived from an EMBL/GenBank/DDBJ whole genome shotgun (WGS) entry which is preliminary data.</text>
</comment>
<dbReference type="EMBL" id="BFAA01002274">
    <property type="protein sequence ID" value="GCB73126.1"/>
    <property type="molecule type" value="Genomic_DNA"/>
</dbReference>
<protein>
    <submittedName>
        <fullName evidence="1">Uncharacterized protein</fullName>
    </submittedName>
</protein>
<proteinExistence type="predicted"/>
<evidence type="ECO:0000313" key="2">
    <source>
        <dbReference type="Proteomes" id="UP000288216"/>
    </source>
</evidence>
<sequence>MEILGWVKMVTAEQNVADSHAAPEIPARDLMEASPLQQCSAEAVAGEGEALQQADISAIDTDVQRERVVVEVEASNDDCYV</sequence>
<evidence type="ECO:0000313" key="1">
    <source>
        <dbReference type="EMBL" id="GCB73126.1"/>
    </source>
</evidence>